<dbReference type="InterPro" id="IPR013096">
    <property type="entry name" value="Cupin_2"/>
</dbReference>
<dbReference type="PANTHER" id="PTHR43698">
    <property type="entry name" value="RIBD C-TERMINAL DOMAIN CONTAINING PROTEIN"/>
    <property type="match status" value="1"/>
</dbReference>
<name>A0A0D2CRX2_9EURO</name>
<dbReference type="OrthoDB" id="2096797at2759"/>
<evidence type="ECO:0000313" key="3">
    <source>
        <dbReference type="EMBL" id="KIW33923.1"/>
    </source>
</evidence>
<dbReference type="Proteomes" id="UP000054466">
    <property type="component" value="Unassembled WGS sequence"/>
</dbReference>
<dbReference type="EMBL" id="KN847040">
    <property type="protein sequence ID" value="KIW33923.1"/>
    <property type="molecule type" value="Genomic_DNA"/>
</dbReference>
<keyword evidence="4" id="KW-1185">Reference proteome</keyword>
<dbReference type="GeneID" id="27339931"/>
<reference evidence="3 4" key="1">
    <citation type="submission" date="2015-01" db="EMBL/GenBank/DDBJ databases">
        <title>The Genome Sequence of Cladophialophora immunda CBS83496.</title>
        <authorList>
            <consortium name="The Broad Institute Genomics Platform"/>
            <person name="Cuomo C."/>
            <person name="de Hoog S."/>
            <person name="Gorbushina A."/>
            <person name="Stielow B."/>
            <person name="Teixiera M."/>
            <person name="Abouelleil A."/>
            <person name="Chapman S.B."/>
            <person name="Priest M."/>
            <person name="Young S.K."/>
            <person name="Wortman J."/>
            <person name="Nusbaum C."/>
            <person name="Birren B."/>
        </authorList>
    </citation>
    <scope>NUCLEOTIDE SEQUENCE [LARGE SCALE GENOMIC DNA]</scope>
    <source>
        <strain evidence="3 4">CBS 83496</strain>
    </source>
</reference>
<dbReference type="InterPro" id="IPR014710">
    <property type="entry name" value="RmlC-like_jellyroll"/>
</dbReference>
<dbReference type="VEuPathDB" id="FungiDB:PV07_00737"/>
<dbReference type="AlphaFoldDB" id="A0A0D2CRX2"/>
<evidence type="ECO:0000256" key="1">
    <source>
        <dbReference type="SAM" id="MobiDB-lite"/>
    </source>
</evidence>
<dbReference type="InterPro" id="IPR047263">
    <property type="entry name" value="HNL-like_cupin"/>
</dbReference>
<dbReference type="Gene3D" id="2.60.120.10">
    <property type="entry name" value="Jelly Rolls"/>
    <property type="match status" value="1"/>
</dbReference>
<dbReference type="CDD" id="cd02233">
    <property type="entry name" value="cupin_HNL-like"/>
    <property type="match status" value="1"/>
</dbReference>
<dbReference type="SUPFAM" id="SSF51182">
    <property type="entry name" value="RmlC-like cupins"/>
    <property type="match status" value="1"/>
</dbReference>
<evidence type="ECO:0000313" key="4">
    <source>
        <dbReference type="Proteomes" id="UP000054466"/>
    </source>
</evidence>
<dbReference type="HOGENOM" id="CLU_072993_3_0_1"/>
<dbReference type="Pfam" id="PF07883">
    <property type="entry name" value="Cupin_2"/>
    <property type="match status" value="1"/>
</dbReference>
<feature type="region of interest" description="Disordered" evidence="1">
    <location>
        <begin position="1"/>
        <end position="20"/>
    </location>
</feature>
<gene>
    <name evidence="3" type="ORF">PV07_00737</name>
</gene>
<dbReference type="PANTHER" id="PTHR43698:SF1">
    <property type="entry name" value="BLL4564 PROTEIN"/>
    <property type="match status" value="1"/>
</dbReference>
<evidence type="ECO:0000259" key="2">
    <source>
        <dbReference type="Pfam" id="PF07883"/>
    </source>
</evidence>
<protein>
    <recommendedName>
        <fullName evidence="2">Cupin type-2 domain-containing protein</fullName>
    </recommendedName>
</protein>
<sequence>MPQMVVSRASRTGNPSVHGPSTIPNAFSGEVFIDPVLAAEGISVANVNFAPCARTYWHTHEKGQLLRVLAGSGWVCDKDGQPVKINVGDVVWCPPGTTHWHGADDQSYMVHQATSFGAVQWHQAVQDEEYRKKHT</sequence>
<feature type="domain" description="Cupin type-2" evidence="2">
    <location>
        <begin position="47"/>
        <end position="106"/>
    </location>
</feature>
<dbReference type="RefSeq" id="XP_016254139.1">
    <property type="nucleotide sequence ID" value="XM_016387211.1"/>
</dbReference>
<proteinExistence type="predicted"/>
<dbReference type="STRING" id="569365.A0A0D2CRX2"/>
<accession>A0A0D2CRX2</accession>
<dbReference type="InterPro" id="IPR011051">
    <property type="entry name" value="RmlC_Cupin_sf"/>
</dbReference>
<organism evidence="3 4">
    <name type="scientific">Cladophialophora immunda</name>
    <dbReference type="NCBI Taxonomy" id="569365"/>
    <lineage>
        <taxon>Eukaryota</taxon>
        <taxon>Fungi</taxon>
        <taxon>Dikarya</taxon>
        <taxon>Ascomycota</taxon>
        <taxon>Pezizomycotina</taxon>
        <taxon>Eurotiomycetes</taxon>
        <taxon>Chaetothyriomycetidae</taxon>
        <taxon>Chaetothyriales</taxon>
        <taxon>Herpotrichiellaceae</taxon>
        <taxon>Cladophialophora</taxon>
    </lineage>
</organism>